<dbReference type="RefSeq" id="WP_073433616.1">
    <property type="nucleotide sequence ID" value="NZ_BJXU01000004.1"/>
</dbReference>
<dbReference type="Pfam" id="PF10675">
    <property type="entry name" value="DUF2489"/>
    <property type="match status" value="1"/>
</dbReference>
<dbReference type="EMBL" id="BJXU01000004">
    <property type="protein sequence ID" value="GEN22160.1"/>
    <property type="molecule type" value="Genomic_DNA"/>
</dbReference>
<proteinExistence type="predicted"/>
<evidence type="ECO:0000313" key="4">
    <source>
        <dbReference type="EMBL" id="SHL49331.1"/>
    </source>
</evidence>
<name>A0A1M7B321_9GAMM</name>
<dbReference type="Proteomes" id="UP000184123">
    <property type="component" value="Unassembled WGS sequence"/>
</dbReference>
<evidence type="ECO:0000313" key="6">
    <source>
        <dbReference type="Proteomes" id="UP000321726"/>
    </source>
</evidence>
<dbReference type="STRING" id="44933.SAMN05660971_00741"/>
<evidence type="ECO:0000313" key="5">
    <source>
        <dbReference type="Proteomes" id="UP000184123"/>
    </source>
</evidence>
<organism evidence="4 5">
    <name type="scientific">Halomonas cupida</name>
    <dbReference type="NCBI Taxonomy" id="44933"/>
    <lineage>
        <taxon>Bacteria</taxon>
        <taxon>Pseudomonadati</taxon>
        <taxon>Pseudomonadota</taxon>
        <taxon>Gammaproteobacteria</taxon>
        <taxon>Oceanospirillales</taxon>
        <taxon>Halomonadaceae</taxon>
        <taxon>Halomonas</taxon>
    </lineage>
</organism>
<feature type="domain" description="DUF2489" evidence="2">
    <location>
        <begin position="17"/>
        <end position="141"/>
    </location>
</feature>
<evidence type="ECO:0000256" key="1">
    <source>
        <dbReference type="SAM" id="Phobius"/>
    </source>
</evidence>
<dbReference type="OrthoDB" id="5740155at2"/>
<dbReference type="EMBL" id="FRCA01000001">
    <property type="protein sequence ID" value="SHL49331.1"/>
    <property type="molecule type" value="Genomic_DNA"/>
</dbReference>
<reference evidence="4 5" key="1">
    <citation type="submission" date="2016-11" db="EMBL/GenBank/DDBJ databases">
        <authorList>
            <person name="Jaros S."/>
            <person name="Januszkiewicz K."/>
            <person name="Wedrychowicz H."/>
        </authorList>
    </citation>
    <scope>NUCLEOTIDE SEQUENCE [LARGE SCALE GENOMIC DNA]</scope>
    <source>
        <strain evidence="4 5">DSM 4740</strain>
    </source>
</reference>
<dbReference type="InterPro" id="IPR019617">
    <property type="entry name" value="DUF2489"/>
</dbReference>
<keyword evidence="1" id="KW-0812">Transmembrane</keyword>
<sequence>MSNTVALSLLGIGTVVIVALAYYAMSLRRQVALREAFRRDEDRRARDNALENLELVASALVQGQVEITEGCWRIKVLLEMLDPSLLVRSEFRVFADVHEETRHLHTHDARKELTARQRFAEDRHRLSVEDRLREEVLEAAKFVLDFRARYPESLT</sequence>
<evidence type="ECO:0000259" key="2">
    <source>
        <dbReference type="Pfam" id="PF10675"/>
    </source>
</evidence>
<feature type="transmembrane region" description="Helical" evidence="1">
    <location>
        <begin position="6"/>
        <end position="25"/>
    </location>
</feature>
<accession>A0A1M7B321</accession>
<keyword evidence="1" id="KW-1133">Transmembrane helix</keyword>
<evidence type="ECO:0000313" key="3">
    <source>
        <dbReference type="EMBL" id="GEN22160.1"/>
    </source>
</evidence>
<protein>
    <recommendedName>
        <fullName evidence="2">DUF2489 domain-containing protein</fullName>
    </recommendedName>
</protein>
<dbReference type="Proteomes" id="UP000321726">
    <property type="component" value="Unassembled WGS sequence"/>
</dbReference>
<dbReference type="AlphaFoldDB" id="A0A1M7B321"/>
<reference evidence="3 6" key="2">
    <citation type="submission" date="2019-07" db="EMBL/GenBank/DDBJ databases">
        <title>Whole genome shotgun sequence of Halomonas cupida NBRC 102219.</title>
        <authorList>
            <person name="Hosoyama A."/>
            <person name="Uohara A."/>
            <person name="Ohji S."/>
            <person name="Ichikawa N."/>
        </authorList>
    </citation>
    <scope>NUCLEOTIDE SEQUENCE [LARGE SCALE GENOMIC DNA]</scope>
    <source>
        <strain evidence="3 6">NBRC 102219</strain>
    </source>
</reference>
<keyword evidence="1" id="KW-0472">Membrane</keyword>
<gene>
    <name evidence="3" type="ORF">HCU01_01090</name>
    <name evidence="4" type="ORF">SAMN05660971_00741</name>
</gene>
<keyword evidence="6" id="KW-1185">Reference proteome</keyword>